<reference evidence="7 8" key="1">
    <citation type="journal article" date="2015" name="Genome Biol.">
        <title>Comparative genomics of Steinernema reveals deeply conserved gene regulatory networks.</title>
        <authorList>
            <person name="Dillman A.R."/>
            <person name="Macchietto M."/>
            <person name="Porter C.F."/>
            <person name="Rogers A."/>
            <person name="Williams B."/>
            <person name="Antoshechkin I."/>
            <person name="Lee M.M."/>
            <person name="Goodwin Z."/>
            <person name="Lu X."/>
            <person name="Lewis E.E."/>
            <person name="Goodrich-Blair H."/>
            <person name="Stock S.P."/>
            <person name="Adams B.J."/>
            <person name="Sternberg P.W."/>
            <person name="Mortazavi A."/>
        </authorList>
    </citation>
    <scope>NUCLEOTIDE SEQUENCE [LARGE SCALE GENOMIC DNA]</scope>
    <source>
        <strain evidence="7 8">ALL</strain>
    </source>
</reference>
<dbReference type="GO" id="GO:0008270">
    <property type="term" value="F:zinc ion binding"/>
    <property type="evidence" value="ECO:0007669"/>
    <property type="project" value="UniProtKB-KW"/>
</dbReference>
<dbReference type="GO" id="GO:0000981">
    <property type="term" value="F:DNA-binding transcription factor activity, RNA polymerase II-specific"/>
    <property type="evidence" value="ECO:0007669"/>
    <property type="project" value="TreeGrafter"/>
</dbReference>
<feature type="compositionally biased region" description="Polar residues" evidence="5">
    <location>
        <begin position="306"/>
        <end position="319"/>
    </location>
</feature>
<dbReference type="Pfam" id="PF00096">
    <property type="entry name" value="zf-C2H2"/>
    <property type="match status" value="3"/>
</dbReference>
<accession>A0A4U8UR38</accession>
<evidence type="ECO:0000259" key="6">
    <source>
        <dbReference type="PROSITE" id="PS50157"/>
    </source>
</evidence>
<dbReference type="InterPro" id="IPR013087">
    <property type="entry name" value="Znf_C2H2_type"/>
</dbReference>
<feature type="domain" description="C2H2-type" evidence="6">
    <location>
        <begin position="270"/>
        <end position="297"/>
    </location>
</feature>
<dbReference type="FunFam" id="3.30.160.60:FF:000159">
    <property type="entry name" value="Mds1 and evi1 complex locus protein"/>
    <property type="match status" value="1"/>
</dbReference>
<keyword evidence="3" id="KW-0862">Zinc</keyword>
<keyword evidence="2 4" id="KW-0863">Zinc-finger</keyword>
<organism evidence="7 8">
    <name type="scientific">Steinernema carpocapsae</name>
    <name type="common">Entomopathogenic nematode</name>
    <dbReference type="NCBI Taxonomy" id="34508"/>
    <lineage>
        <taxon>Eukaryota</taxon>
        <taxon>Metazoa</taxon>
        <taxon>Ecdysozoa</taxon>
        <taxon>Nematoda</taxon>
        <taxon>Chromadorea</taxon>
        <taxon>Rhabditida</taxon>
        <taxon>Tylenchina</taxon>
        <taxon>Panagrolaimomorpha</taxon>
        <taxon>Strongyloidoidea</taxon>
        <taxon>Steinernematidae</taxon>
        <taxon>Steinernema</taxon>
    </lineage>
</organism>
<dbReference type="SUPFAM" id="SSF57667">
    <property type="entry name" value="beta-beta-alpha zinc fingers"/>
    <property type="match status" value="2"/>
</dbReference>
<name>A0A4U8UR38_STECR</name>
<evidence type="ECO:0000256" key="4">
    <source>
        <dbReference type="PROSITE-ProRule" id="PRU00042"/>
    </source>
</evidence>
<dbReference type="OrthoDB" id="9368434at2759"/>
<dbReference type="PANTHER" id="PTHR23235">
    <property type="entry name" value="KRUEPPEL-LIKE TRANSCRIPTION FACTOR"/>
    <property type="match status" value="1"/>
</dbReference>
<dbReference type="Proteomes" id="UP000298663">
    <property type="component" value="Unassembled WGS sequence"/>
</dbReference>
<dbReference type="PANTHER" id="PTHR23235:SF120">
    <property type="entry name" value="KRUPPEL-LIKE FACTOR 15"/>
    <property type="match status" value="1"/>
</dbReference>
<reference evidence="7 8" key="2">
    <citation type="journal article" date="2019" name="G3 (Bethesda)">
        <title>Hybrid Assembly of the Genome of the Entomopathogenic Nematode Steinernema carpocapsae Identifies the X-Chromosome.</title>
        <authorList>
            <person name="Serra L."/>
            <person name="Macchietto M."/>
            <person name="Macias-Munoz A."/>
            <person name="McGill C.J."/>
            <person name="Rodriguez I.M."/>
            <person name="Rodriguez B."/>
            <person name="Murad R."/>
            <person name="Mortazavi A."/>
        </authorList>
    </citation>
    <scope>NUCLEOTIDE SEQUENCE [LARGE SCALE GENOMIC DNA]</scope>
    <source>
        <strain evidence="7 8">ALL</strain>
    </source>
</reference>
<dbReference type="FunFam" id="3.30.160.60:FF:000929">
    <property type="entry name" value="Uncharacterized protein, isoform B"/>
    <property type="match status" value="1"/>
</dbReference>
<comment type="caution">
    <text evidence="7">The sequence shown here is derived from an EMBL/GenBank/DDBJ whole genome shotgun (WGS) entry which is preliminary data.</text>
</comment>
<feature type="compositionally biased region" description="Acidic residues" evidence="5">
    <location>
        <begin position="70"/>
        <end position="88"/>
    </location>
</feature>
<dbReference type="Gene3D" id="3.30.160.60">
    <property type="entry name" value="Classic Zinc Finger"/>
    <property type="match status" value="3"/>
</dbReference>
<gene>
    <name evidence="7" type="ORF">L596_003103</name>
</gene>
<feature type="domain" description="C2H2-type" evidence="6">
    <location>
        <begin position="213"/>
        <end position="240"/>
    </location>
</feature>
<feature type="domain" description="C2H2-type" evidence="6">
    <location>
        <begin position="241"/>
        <end position="269"/>
    </location>
</feature>
<feature type="region of interest" description="Disordered" evidence="5">
    <location>
        <begin position="299"/>
        <end position="323"/>
    </location>
</feature>
<dbReference type="AlphaFoldDB" id="A0A4U8UR38"/>
<sequence length="353" mass="38646">MVSSKTTPEVPTAPVPRGESTVNPLFHRDFSGQSSELSPCERKGTIENGVPSGLEHSPLDLSKKRNQIPEVDDDDDNVSIEVVGDDDKESTPKKDETEEVSDESSSSSVVSDDEERVKALSSTPTLSLQTNPCKLTPPVNPFSPQAFFNLLQRPPFGIGNLLQATSAGVNSTLLRASGVVDKGPHVLSSHHYRNGLPPLVPGLKPGGSNKDRYTCKFCQKVFPRSANLTRHLRTHTGEQPYKCQYCERSFSISSNLQRHVRNIHNKEKPFRCDKCDRCFGQQTNLDRHIKKHEMQHQLSALPDFDTSPTSSTLGITDSDGSPDLKLSSQSKISFSAASLFSSAPSAVTAQTIF</sequence>
<evidence type="ECO:0000313" key="7">
    <source>
        <dbReference type="EMBL" id="TMS35780.1"/>
    </source>
</evidence>
<dbReference type="STRING" id="34508.A0A4U8UR38"/>
<evidence type="ECO:0000256" key="5">
    <source>
        <dbReference type="SAM" id="MobiDB-lite"/>
    </source>
</evidence>
<keyword evidence="8" id="KW-1185">Reference proteome</keyword>
<proteinExistence type="predicted"/>
<dbReference type="FunFam" id="3.30.160.60:FF:000112">
    <property type="entry name" value="Mds1 and evi1 complex locus protein"/>
    <property type="match status" value="1"/>
</dbReference>
<evidence type="ECO:0000256" key="3">
    <source>
        <dbReference type="ARBA" id="ARBA00022833"/>
    </source>
</evidence>
<protein>
    <recommendedName>
        <fullName evidence="6">C2H2-type domain-containing protein</fullName>
    </recommendedName>
</protein>
<evidence type="ECO:0000256" key="2">
    <source>
        <dbReference type="ARBA" id="ARBA00022771"/>
    </source>
</evidence>
<evidence type="ECO:0000256" key="1">
    <source>
        <dbReference type="ARBA" id="ARBA00022723"/>
    </source>
</evidence>
<dbReference type="GO" id="GO:0000978">
    <property type="term" value="F:RNA polymerase II cis-regulatory region sequence-specific DNA binding"/>
    <property type="evidence" value="ECO:0007669"/>
    <property type="project" value="TreeGrafter"/>
</dbReference>
<dbReference type="PROSITE" id="PS50157">
    <property type="entry name" value="ZINC_FINGER_C2H2_2"/>
    <property type="match status" value="3"/>
</dbReference>
<evidence type="ECO:0000313" key="8">
    <source>
        <dbReference type="Proteomes" id="UP000298663"/>
    </source>
</evidence>
<dbReference type="EMBL" id="AZBU02000001">
    <property type="protein sequence ID" value="TMS35780.1"/>
    <property type="molecule type" value="Genomic_DNA"/>
</dbReference>
<keyword evidence="1" id="KW-0479">Metal-binding</keyword>
<dbReference type="SMART" id="SM00355">
    <property type="entry name" value="ZnF_C2H2"/>
    <property type="match status" value="3"/>
</dbReference>
<dbReference type="PROSITE" id="PS00028">
    <property type="entry name" value="ZINC_FINGER_C2H2_1"/>
    <property type="match status" value="3"/>
</dbReference>
<feature type="region of interest" description="Disordered" evidence="5">
    <location>
        <begin position="1"/>
        <end position="124"/>
    </location>
</feature>
<dbReference type="InterPro" id="IPR036236">
    <property type="entry name" value="Znf_C2H2_sf"/>
</dbReference>